<evidence type="ECO:0000313" key="1">
    <source>
        <dbReference type="EMBL" id="MCJ8744019.1"/>
    </source>
</evidence>
<organism evidence="1 2">
    <name type="scientific">Pangasius djambal</name>
    <dbReference type="NCBI Taxonomy" id="1691987"/>
    <lineage>
        <taxon>Eukaryota</taxon>
        <taxon>Metazoa</taxon>
        <taxon>Chordata</taxon>
        <taxon>Craniata</taxon>
        <taxon>Vertebrata</taxon>
        <taxon>Euteleostomi</taxon>
        <taxon>Actinopterygii</taxon>
        <taxon>Neopterygii</taxon>
        <taxon>Teleostei</taxon>
        <taxon>Ostariophysi</taxon>
        <taxon>Siluriformes</taxon>
        <taxon>Pangasiidae</taxon>
        <taxon>Pangasius</taxon>
    </lineage>
</organism>
<sequence length="486" mass="54929">MAGSLLQDKDQYNCSVCLELMKDPVTISCGHSYCMSCIKTYWEQDEFRRPQCPQCRHEFPTIPALNKNTMLAEILEKLRTTTLQGSPAQPGEVVCDFCTDLKLRAVRSCLECRASYCETHLQPHFDIPALNKHKLVVATEIQTCPRHDKLLEAFCRTDNTCICLSCVMDEHKGHNTVSSAAERDEKQVTLQADKLKFVEKRKEKEKQLQELREATEAQQQSTQQSVEDTELAFTSLISFLEKSCSEVVEKIRAQEESYMDQSADLQEQLELEIAMLMGQEDVIDKLLQTEDNVYFLQNFESMPSPSGAEELPCQSLEPVVSFSDMSKKVSEFKTKLEIFCKQELDNIFAKSLIKVGDRVRVKSSVTAPKFNWGCTVTHKSVGVVKSVNDETVIVNFPEHKNWKGFLSEMECVTAADDSGISAQQRNIKIGDRVRVKPSVNNPKRSWGRVTHQSVGVVKSLVGEEMTVDFPEHSGWIGVVSEMEIVS</sequence>
<protein>
    <submittedName>
        <fullName evidence="1">Uncharacterized protein</fullName>
    </submittedName>
</protein>
<name>A0ACC5Z7M1_9TELE</name>
<evidence type="ECO:0000313" key="2">
    <source>
        <dbReference type="Proteomes" id="UP000830395"/>
    </source>
</evidence>
<comment type="caution">
    <text evidence="1">The sequence shown here is derived from an EMBL/GenBank/DDBJ whole genome shotgun (WGS) entry which is preliminary data.</text>
</comment>
<reference evidence="1" key="1">
    <citation type="submission" date="2020-02" db="EMBL/GenBank/DDBJ databases">
        <title>Genome sequencing of the panga catfish, Pangasius djambal.</title>
        <authorList>
            <person name="Wen M."/>
            <person name="Zahm M."/>
            <person name="Roques C."/>
            <person name="Cabau C."/>
            <person name="Klopp C."/>
            <person name="Donnadieu C."/>
            <person name="Jouanno E."/>
            <person name="Avarre J.-C."/>
            <person name="Campet M."/>
            <person name="Ha T."/>
            <person name="Dugue R."/>
            <person name="Lampietro C."/>
            <person name="Louis A."/>
            <person name="Herpin A."/>
            <person name="Echchiki A."/>
            <person name="Berthelot C."/>
            <person name="Parey E."/>
            <person name="Roest-Crollius H."/>
            <person name="Braasch I."/>
            <person name="Postlethwait J.H."/>
            <person name="Bobe J."/>
            <person name="Montfort J."/>
            <person name="Bouchez O."/>
            <person name="Begum T."/>
            <person name="Schartl M."/>
            <person name="Gustiano R."/>
            <person name="Guiguen Y."/>
        </authorList>
    </citation>
    <scope>NUCLEOTIDE SEQUENCE</scope>
    <source>
        <strain evidence="1">Pdj_M5554</strain>
    </source>
</reference>
<gene>
    <name evidence="1" type="ORF">PDJAM_G00101460</name>
</gene>
<keyword evidence="2" id="KW-1185">Reference proteome</keyword>
<dbReference type="EMBL" id="CM040993">
    <property type="protein sequence ID" value="MCJ8744019.1"/>
    <property type="molecule type" value="Genomic_DNA"/>
</dbReference>
<accession>A0ACC5Z7M1</accession>
<proteinExistence type="predicted"/>
<dbReference type="Proteomes" id="UP000830395">
    <property type="component" value="Chromosome 19"/>
</dbReference>